<dbReference type="AlphaFoldDB" id="A0A1W2TS12"/>
<dbReference type="EMBL" id="DF977505">
    <property type="protein sequence ID" value="GAP91308.2"/>
    <property type="molecule type" value="Genomic_DNA"/>
</dbReference>
<dbReference type="Proteomes" id="UP000054516">
    <property type="component" value="Unassembled WGS sequence"/>
</dbReference>
<accession>A0A1W2TS12</accession>
<keyword evidence="1" id="KW-1133">Transmembrane helix</keyword>
<evidence type="ECO:0000313" key="3">
    <source>
        <dbReference type="Proteomes" id="UP000054516"/>
    </source>
</evidence>
<gene>
    <name evidence="2" type="ORF">SAMD00023353_6000680</name>
</gene>
<feature type="transmembrane region" description="Helical" evidence="1">
    <location>
        <begin position="182"/>
        <end position="202"/>
    </location>
</feature>
<keyword evidence="1" id="KW-0472">Membrane</keyword>
<evidence type="ECO:0000256" key="1">
    <source>
        <dbReference type="SAM" id="Phobius"/>
    </source>
</evidence>
<feature type="transmembrane region" description="Helical" evidence="1">
    <location>
        <begin position="214"/>
        <end position="239"/>
    </location>
</feature>
<feature type="transmembrane region" description="Helical" evidence="1">
    <location>
        <begin position="113"/>
        <end position="134"/>
    </location>
</feature>
<reference evidence="2" key="1">
    <citation type="submission" date="2016-03" db="EMBL/GenBank/DDBJ databases">
        <title>Draft genome sequence of Rosellinia necatrix.</title>
        <authorList>
            <person name="Kanematsu S."/>
        </authorList>
    </citation>
    <scope>NUCLEOTIDE SEQUENCE [LARGE SCALE GENOMIC DNA]</scope>
    <source>
        <strain evidence="2">W97</strain>
    </source>
</reference>
<proteinExistence type="predicted"/>
<dbReference type="OrthoDB" id="630895at2759"/>
<organism evidence="2">
    <name type="scientific">Rosellinia necatrix</name>
    <name type="common">White root-rot fungus</name>
    <dbReference type="NCBI Taxonomy" id="77044"/>
    <lineage>
        <taxon>Eukaryota</taxon>
        <taxon>Fungi</taxon>
        <taxon>Dikarya</taxon>
        <taxon>Ascomycota</taxon>
        <taxon>Pezizomycotina</taxon>
        <taxon>Sordariomycetes</taxon>
        <taxon>Xylariomycetidae</taxon>
        <taxon>Xylariales</taxon>
        <taxon>Xylariaceae</taxon>
        <taxon>Rosellinia</taxon>
    </lineage>
</organism>
<evidence type="ECO:0000313" key="2">
    <source>
        <dbReference type="EMBL" id="GAP91308.2"/>
    </source>
</evidence>
<feature type="transmembrane region" description="Helical" evidence="1">
    <location>
        <begin position="81"/>
        <end position="101"/>
    </location>
</feature>
<protein>
    <submittedName>
        <fullName evidence="2">Uncharacterized protein</fullName>
    </submittedName>
</protein>
<keyword evidence="1" id="KW-0812">Transmembrane</keyword>
<sequence>MLRFPKPSLSIVRKYDVSGLLSALLINLSDLMTRVVKKAFPFHYAAWKVASDSISAMANEIDQDIQKQMVTHWRTSTLSQLTNVEIIGAVMTAAVVGAFTWPDLPKLSVVPYILVRATWYGSLVLGIGAVAIGVHQSLFLIRIGCLPTANQLCIEMLSYDTGGGRRAPCQTQVLLWQMANGFLEISIYTWLAGFVVFIWGITRVGQPLASISDQVVATFSLLAFIAVVIAYLASILRLWHIAGKHVGSKI</sequence>
<keyword evidence="3" id="KW-1185">Reference proteome</keyword>
<dbReference type="OMA" id="RTSWYCG"/>
<name>A0A1W2TS12_ROSNE</name>
<dbReference type="STRING" id="77044.A0A1W2TS12"/>